<organism evidence="1 2">
    <name type="scientific">Mucilaginibacter agri</name>
    <dbReference type="NCBI Taxonomy" id="2695265"/>
    <lineage>
        <taxon>Bacteria</taxon>
        <taxon>Pseudomonadati</taxon>
        <taxon>Bacteroidota</taxon>
        <taxon>Sphingobacteriia</taxon>
        <taxon>Sphingobacteriales</taxon>
        <taxon>Sphingobacteriaceae</taxon>
        <taxon>Mucilaginibacter</taxon>
    </lineage>
</organism>
<dbReference type="RefSeq" id="WP_166584931.1">
    <property type="nucleotide sequence ID" value="NZ_WWEO01000040.1"/>
</dbReference>
<protein>
    <submittedName>
        <fullName evidence="1">Ferritin-like domain-containing protein</fullName>
    </submittedName>
</protein>
<reference evidence="1" key="1">
    <citation type="submission" date="2020-01" db="EMBL/GenBank/DDBJ databases">
        <authorList>
            <person name="Seo Y.L."/>
        </authorList>
    </citation>
    <scope>NUCLEOTIDE SEQUENCE</scope>
    <source>
        <strain evidence="1">R11</strain>
    </source>
</reference>
<evidence type="ECO:0000313" key="2">
    <source>
        <dbReference type="Proteomes" id="UP000638732"/>
    </source>
</evidence>
<gene>
    <name evidence="1" type="ORF">GSY63_06245</name>
</gene>
<accession>A0A966DRD3</accession>
<dbReference type="InterPro" id="IPR009078">
    <property type="entry name" value="Ferritin-like_SF"/>
</dbReference>
<proteinExistence type="predicted"/>
<evidence type="ECO:0000313" key="1">
    <source>
        <dbReference type="EMBL" id="NCD68948.1"/>
    </source>
</evidence>
<dbReference type="SUPFAM" id="SSF47240">
    <property type="entry name" value="Ferritin-like"/>
    <property type="match status" value="1"/>
</dbReference>
<comment type="caution">
    <text evidence="1">The sequence shown here is derived from an EMBL/GenBank/DDBJ whole genome shotgun (WGS) entry which is preliminary data.</text>
</comment>
<name>A0A966DRD3_9SPHI</name>
<dbReference type="Pfam" id="PF13668">
    <property type="entry name" value="Ferritin_2"/>
    <property type="match status" value="1"/>
</dbReference>
<dbReference type="AlphaFoldDB" id="A0A966DRD3"/>
<dbReference type="EMBL" id="WWEO01000040">
    <property type="protein sequence ID" value="NCD68948.1"/>
    <property type="molecule type" value="Genomic_DNA"/>
</dbReference>
<reference evidence="1" key="2">
    <citation type="submission" date="2020-10" db="EMBL/GenBank/DDBJ databases">
        <title>Mucilaginibacter sp. nov., isolated from soil.</title>
        <authorList>
            <person name="Jeon C.O."/>
        </authorList>
    </citation>
    <scope>NUCLEOTIDE SEQUENCE</scope>
    <source>
        <strain evidence="1">R11</strain>
    </source>
</reference>
<dbReference type="Proteomes" id="UP000638732">
    <property type="component" value="Unassembled WGS sequence"/>
</dbReference>
<sequence>MYKQKPETPPGGIARRKFLGFIAAGAAISAVGFNSCTKDPTRIVYNDHVDLGVGDIAILNLAYVIEQLEAAFYTRVVASPYANMSNTERVLLTDIRDHEVAHREFFKSALNGNAVGALTPNFGTINFADRGSVLAAAKSFEDLGLTAYNGSAYLFKKSDYLLLAGKIVSVEARHAALIDNLISPASFADSLMINNNGLDAAKSPQEVVPLINSMLKDTKVIAPDLGIY</sequence>
<keyword evidence="2" id="KW-1185">Reference proteome</keyword>